<feature type="domain" description="Ribonucleotide reductase large subunit" evidence="7">
    <location>
        <begin position="583"/>
        <end position="604"/>
    </location>
</feature>
<reference evidence="8 9" key="1">
    <citation type="journal article" date="2012" name="Stand. Genomic Sci.">
        <title>Complete genome sequence of the aerobic, heterotroph Marinithermus hydrothermalis type strain (T1(T)) from a deep-sea hydrothermal vent chimney.</title>
        <authorList>
            <person name="Copeland A."/>
            <person name="Gu W."/>
            <person name="Yasawong M."/>
            <person name="Lapidus A."/>
            <person name="Lucas S."/>
            <person name="Deshpande S."/>
            <person name="Pagani I."/>
            <person name="Tapia R."/>
            <person name="Cheng J.F."/>
            <person name="Goodwin L.A."/>
            <person name="Pitluck S."/>
            <person name="Liolios K."/>
            <person name="Ivanova N."/>
            <person name="Mavromatis K."/>
            <person name="Mikhailova N."/>
            <person name="Pati A."/>
            <person name="Chen A."/>
            <person name="Palaniappan K."/>
            <person name="Land M."/>
            <person name="Pan C."/>
            <person name="Brambilla E.M."/>
            <person name="Rohde M."/>
            <person name="Tindall B.J."/>
            <person name="Sikorski J."/>
            <person name="Goker M."/>
            <person name="Detter J.C."/>
            <person name="Bristow J."/>
            <person name="Eisen J.A."/>
            <person name="Markowitz V."/>
            <person name="Hugenholtz P."/>
            <person name="Kyrpides N.C."/>
            <person name="Klenk H.P."/>
            <person name="Woyke T."/>
        </authorList>
    </citation>
    <scope>NUCLEOTIDE SEQUENCE [LARGE SCALE GENOMIC DNA]</scope>
    <source>
        <strain evidence="9">DSM 14884 / JCM 11576 / T1</strain>
    </source>
</reference>
<accession>F2NP11</accession>
<dbReference type="PROSITE" id="PS00089">
    <property type="entry name" value="RIBORED_LARGE"/>
    <property type="match status" value="1"/>
</dbReference>
<dbReference type="Pfam" id="PF00317">
    <property type="entry name" value="Ribonuc_red_lgN"/>
    <property type="match status" value="1"/>
</dbReference>
<dbReference type="InterPro" id="IPR013509">
    <property type="entry name" value="RNR_lsu_N"/>
</dbReference>
<evidence type="ECO:0000259" key="7">
    <source>
        <dbReference type="PROSITE" id="PS00089"/>
    </source>
</evidence>
<dbReference type="GO" id="GO:0005524">
    <property type="term" value="F:ATP binding"/>
    <property type="evidence" value="ECO:0007669"/>
    <property type="project" value="InterPro"/>
</dbReference>
<dbReference type="InterPro" id="IPR008926">
    <property type="entry name" value="RNR_R1-su_N"/>
</dbReference>
<proteinExistence type="inferred from homology"/>
<dbReference type="EC" id="1.17.4.1" evidence="2 6"/>
<dbReference type="GO" id="GO:0009263">
    <property type="term" value="P:deoxyribonucleotide biosynthetic process"/>
    <property type="evidence" value="ECO:0007669"/>
    <property type="project" value="UniProtKB-KW"/>
</dbReference>
<evidence type="ECO:0000256" key="4">
    <source>
        <dbReference type="ARBA" id="ARBA00023116"/>
    </source>
</evidence>
<dbReference type="SUPFAM" id="SSF48168">
    <property type="entry name" value="R1 subunit of ribonucleotide reductase, N-terminal domain"/>
    <property type="match status" value="1"/>
</dbReference>
<comment type="similarity">
    <text evidence="1 6">Belongs to the ribonucleoside diphosphate reductase large chain family.</text>
</comment>
<protein>
    <recommendedName>
        <fullName evidence="2 6">Ribonucleoside-diphosphate reductase</fullName>
        <ecNumber evidence="2 6">1.17.4.1</ecNumber>
    </recommendedName>
</protein>
<dbReference type="InterPro" id="IPR039718">
    <property type="entry name" value="Rrm1"/>
</dbReference>
<dbReference type="PANTHER" id="PTHR11573">
    <property type="entry name" value="RIBONUCLEOSIDE-DIPHOSPHATE REDUCTASE LARGE CHAIN"/>
    <property type="match status" value="1"/>
</dbReference>
<dbReference type="EMBL" id="CP002630">
    <property type="protein sequence ID" value="AEB11599.1"/>
    <property type="molecule type" value="Genomic_DNA"/>
</dbReference>
<keyword evidence="9" id="KW-1185">Reference proteome</keyword>
<dbReference type="Gene3D" id="3.20.70.20">
    <property type="match status" value="1"/>
</dbReference>
<keyword evidence="4 6" id="KW-0215">Deoxyribonucleotide synthesis</keyword>
<dbReference type="eggNOG" id="COG0209">
    <property type="taxonomic scope" value="Bacteria"/>
</dbReference>
<dbReference type="NCBIfam" id="TIGR02506">
    <property type="entry name" value="NrdE_NrdA"/>
    <property type="match status" value="1"/>
</dbReference>
<dbReference type="STRING" id="869210.Marky_0853"/>
<evidence type="ECO:0000256" key="5">
    <source>
        <dbReference type="ARBA" id="ARBA00047754"/>
    </source>
</evidence>
<dbReference type="GO" id="GO:0004748">
    <property type="term" value="F:ribonucleoside-diphosphate reductase activity, thioredoxin disulfide as acceptor"/>
    <property type="evidence" value="ECO:0007669"/>
    <property type="project" value="UniProtKB-EC"/>
</dbReference>
<dbReference type="AlphaFoldDB" id="F2NP11"/>
<dbReference type="HOGENOM" id="CLU_000404_3_0_0"/>
<sequence length="789" mass="88501">MNEARRLLNTLARPLGPAGEAARQLIAADLEALKGTGEAEAVLLAAATQNIHLEPAASQIAVRVLLRHNYREALGTPTPSPAAYRQGFIRYVQNAIREGYLDPRLGDLDLEALATTLRPERDAELPYAGLVALLDRYVVRDLVSGRVLETPQFLFMRVAMGLALAEAEPLAWIPRFYEAISRRRVLPSTPTLFNAGTPHPQLSSCYLWVIEDSLDAILDGLQTFGKLAKYAGGIGASLTKLRAKGAPVRGISGHSSGVIPFLNVYDALIQAVNQGGRRRGTMAAYLEPWHLEVEAFLDLRKNTGDPYLRVRRLNTALFVPDEFMRRVERGEAWYLFDPQVAPDLAETWGRAFDEAYARYIQAAEAGQLPPRSWKKLPARKLYREILAVLQETSHPWLVFKDAGNARSALAAVGMVHSSNLCTEIFLPTSQEEIAVCNLASLNLAAYLQRGRIQWRALAKSAHLAMRMLDNVIDQNLYPDPRAEQSNWNNRPVGLGIMGFSEVFSRLGLAYPDPEAYALTDRITEYVSYHAIQASALLARERGAFPRFPRTTWAQGRLPLDTLEDLERLRGAPVEVSREARLDWDALRPLVQKGMRNSTVMAIAPTASISLIAGTTPSLDPYYANVFSRNNLSGKFLEVNPVLVEALKRAGLWEEVRERIVEERGDLSEIEAIPEPLRRRFPTAYQIPPTAYIEHAARAQKWVDMGVSRNLYLQERSLEAMEAVYLEAWRKGLKSTYYLYVAPRMYAEQSTVRVNKARKRPKWRLEEMAFTPERPEIQDPSEDALCEGCQ</sequence>
<name>F2NP11_MARHT</name>
<dbReference type="CDD" id="cd01679">
    <property type="entry name" value="RNR_I"/>
    <property type="match status" value="1"/>
</dbReference>
<dbReference type="InterPro" id="IPR000788">
    <property type="entry name" value="RNR_lg_C"/>
</dbReference>
<dbReference type="KEGG" id="mhd:Marky_0853"/>
<evidence type="ECO:0000256" key="6">
    <source>
        <dbReference type="RuleBase" id="RU003410"/>
    </source>
</evidence>
<dbReference type="SUPFAM" id="SSF51998">
    <property type="entry name" value="PFL-like glycyl radical enzymes"/>
    <property type="match status" value="1"/>
</dbReference>
<evidence type="ECO:0000313" key="9">
    <source>
        <dbReference type="Proteomes" id="UP000007030"/>
    </source>
</evidence>
<evidence type="ECO:0000256" key="2">
    <source>
        <dbReference type="ARBA" id="ARBA00012274"/>
    </source>
</evidence>
<evidence type="ECO:0000256" key="1">
    <source>
        <dbReference type="ARBA" id="ARBA00010406"/>
    </source>
</evidence>
<comment type="catalytic activity">
    <reaction evidence="5 6">
        <text>a 2'-deoxyribonucleoside 5'-diphosphate + [thioredoxin]-disulfide + H2O = a ribonucleoside 5'-diphosphate + [thioredoxin]-dithiol</text>
        <dbReference type="Rhea" id="RHEA:23252"/>
        <dbReference type="Rhea" id="RHEA-COMP:10698"/>
        <dbReference type="Rhea" id="RHEA-COMP:10700"/>
        <dbReference type="ChEBI" id="CHEBI:15377"/>
        <dbReference type="ChEBI" id="CHEBI:29950"/>
        <dbReference type="ChEBI" id="CHEBI:50058"/>
        <dbReference type="ChEBI" id="CHEBI:57930"/>
        <dbReference type="ChEBI" id="CHEBI:73316"/>
        <dbReference type="EC" id="1.17.4.1"/>
    </reaction>
</comment>
<evidence type="ECO:0000256" key="3">
    <source>
        <dbReference type="ARBA" id="ARBA00023002"/>
    </source>
</evidence>
<dbReference type="InterPro" id="IPR013346">
    <property type="entry name" value="NrdE_NrdA_C"/>
</dbReference>
<dbReference type="PANTHER" id="PTHR11573:SF6">
    <property type="entry name" value="RIBONUCLEOSIDE-DIPHOSPHATE REDUCTASE LARGE SUBUNIT"/>
    <property type="match status" value="1"/>
</dbReference>
<dbReference type="PRINTS" id="PR01183">
    <property type="entry name" value="RIBORDTASEM1"/>
</dbReference>
<evidence type="ECO:0000313" key="8">
    <source>
        <dbReference type="EMBL" id="AEB11599.1"/>
    </source>
</evidence>
<dbReference type="OrthoDB" id="9762933at2"/>
<comment type="function">
    <text evidence="6">Provides the precursors necessary for DNA synthesis. Catalyzes the biosynthesis of deoxyribonucleotides from the corresponding ribonucleotides.</text>
</comment>
<dbReference type="UniPathway" id="UPA00326"/>
<dbReference type="Proteomes" id="UP000007030">
    <property type="component" value="Chromosome"/>
</dbReference>
<keyword evidence="3 6" id="KW-0560">Oxidoreductase</keyword>
<dbReference type="GO" id="GO:0005971">
    <property type="term" value="C:ribonucleoside-diphosphate reductase complex"/>
    <property type="evidence" value="ECO:0007669"/>
    <property type="project" value="TreeGrafter"/>
</dbReference>
<gene>
    <name evidence="8" type="ordered locus">Marky_0853</name>
</gene>
<dbReference type="Pfam" id="PF02867">
    <property type="entry name" value="Ribonuc_red_lgC"/>
    <property type="match status" value="1"/>
</dbReference>
<organism evidence="8 9">
    <name type="scientific">Marinithermus hydrothermalis (strain DSM 14884 / JCM 11576 / T1)</name>
    <dbReference type="NCBI Taxonomy" id="869210"/>
    <lineage>
        <taxon>Bacteria</taxon>
        <taxon>Thermotogati</taxon>
        <taxon>Deinococcota</taxon>
        <taxon>Deinococci</taxon>
        <taxon>Thermales</taxon>
        <taxon>Thermaceae</taxon>
        <taxon>Marinithermus</taxon>
    </lineage>
</organism>
<dbReference type="RefSeq" id="WP_013703649.1">
    <property type="nucleotide sequence ID" value="NC_015387.1"/>
</dbReference>